<protein>
    <submittedName>
        <fullName evidence="2">Uncharacterized protein</fullName>
    </submittedName>
</protein>
<feature type="transmembrane region" description="Helical" evidence="1">
    <location>
        <begin position="118"/>
        <end position="136"/>
    </location>
</feature>
<keyword evidence="1" id="KW-0472">Membrane</keyword>
<evidence type="ECO:0000256" key="1">
    <source>
        <dbReference type="SAM" id="Phobius"/>
    </source>
</evidence>
<dbReference type="EMBL" id="SUNJ01003680">
    <property type="protein sequence ID" value="TPP65059.1"/>
    <property type="molecule type" value="Genomic_DNA"/>
</dbReference>
<evidence type="ECO:0000313" key="3">
    <source>
        <dbReference type="Proteomes" id="UP000316759"/>
    </source>
</evidence>
<dbReference type="OrthoDB" id="6082754at2759"/>
<reference evidence="2 3" key="1">
    <citation type="submission" date="2019-04" db="EMBL/GenBank/DDBJ databases">
        <title>Annotation for the trematode Fasciola gigantica.</title>
        <authorList>
            <person name="Choi Y.-J."/>
        </authorList>
    </citation>
    <scope>NUCLEOTIDE SEQUENCE [LARGE SCALE GENOMIC DNA]</scope>
    <source>
        <strain evidence="2">Uganda_cow_1</strain>
    </source>
</reference>
<dbReference type="PANTHER" id="PTHR31034:SF2">
    <property type="entry name" value="TRANSMEMBRANE PROTEIN 101"/>
    <property type="match status" value="1"/>
</dbReference>
<feature type="transmembrane region" description="Helical" evidence="1">
    <location>
        <begin position="156"/>
        <end position="181"/>
    </location>
</feature>
<keyword evidence="1" id="KW-1133">Transmembrane helix</keyword>
<dbReference type="GO" id="GO:0043123">
    <property type="term" value="P:positive regulation of canonical NF-kappaB signal transduction"/>
    <property type="evidence" value="ECO:0007669"/>
    <property type="project" value="TreeGrafter"/>
</dbReference>
<organism evidence="2 3">
    <name type="scientific">Fasciola gigantica</name>
    <name type="common">Giant liver fluke</name>
    <dbReference type="NCBI Taxonomy" id="46835"/>
    <lineage>
        <taxon>Eukaryota</taxon>
        <taxon>Metazoa</taxon>
        <taxon>Spiralia</taxon>
        <taxon>Lophotrochozoa</taxon>
        <taxon>Platyhelminthes</taxon>
        <taxon>Trematoda</taxon>
        <taxon>Digenea</taxon>
        <taxon>Plagiorchiida</taxon>
        <taxon>Echinostomata</taxon>
        <taxon>Echinostomatoidea</taxon>
        <taxon>Fasciolidae</taxon>
        <taxon>Fasciola</taxon>
    </lineage>
</organism>
<gene>
    <name evidence="2" type="ORF">FGIG_10691</name>
</gene>
<sequence length="322" mass="35789">MTGTIATDRIEKSPKAIKRFVCYPFLSRCLHWILARIALIQTVTLFLWLAERARNETQPPLHPWIIYLHAFVGLVGSTGLSARLLPRAALYVLTALQLHTSYIYAFHSRMIYSHWLRMRFALHSLAASGVYLRMLGAGTIPLSGESSRVPSVEYGLYAFGVTLISAFSAVSGLLHFPIGLVTVDRETQLLEQSSIWPVFSHLNAWISGCLTVVFLAGSLAYSAPLLLTGVKHSSSVAPTDTSDSSVLERSSRLGDQFIIVGVVALTLFYDTHVPYWVSIGSEFWLQIRLLLDNFIIVSGILITSDLFSESRRIRANDSAKKE</sequence>
<keyword evidence="3" id="KW-1185">Reference proteome</keyword>
<feature type="transmembrane region" description="Helical" evidence="1">
    <location>
        <begin position="61"/>
        <end position="82"/>
    </location>
</feature>
<evidence type="ECO:0000313" key="2">
    <source>
        <dbReference type="EMBL" id="TPP65059.1"/>
    </source>
</evidence>
<dbReference type="Proteomes" id="UP000316759">
    <property type="component" value="Unassembled WGS sequence"/>
</dbReference>
<proteinExistence type="predicted"/>
<feature type="transmembrane region" description="Helical" evidence="1">
    <location>
        <begin position="30"/>
        <end position="49"/>
    </location>
</feature>
<name>A0A504YWP5_FASGI</name>
<accession>A0A504YWP5</accession>
<feature type="transmembrane region" description="Helical" evidence="1">
    <location>
        <begin position="257"/>
        <end position="277"/>
    </location>
</feature>
<dbReference type="AlphaFoldDB" id="A0A504YWP5"/>
<comment type="caution">
    <text evidence="2">The sequence shown here is derived from an EMBL/GenBank/DDBJ whole genome shotgun (WGS) entry which is preliminary data.</text>
</comment>
<keyword evidence="1" id="KW-0812">Transmembrane</keyword>
<dbReference type="InterPro" id="IPR029371">
    <property type="entry name" value="TMEM101"/>
</dbReference>
<feature type="transmembrane region" description="Helical" evidence="1">
    <location>
        <begin position="202"/>
        <end position="223"/>
    </location>
</feature>
<dbReference type="PANTHER" id="PTHR31034">
    <property type="entry name" value="TRANSMEMBRANE PROTEIN 101"/>
    <property type="match status" value="1"/>
</dbReference>